<gene>
    <name evidence="1" type="ORF">EcWSU1_04004</name>
</gene>
<reference evidence="1 2" key="1">
    <citation type="journal article" date="2011" name="Stand. Genomic Sci.">
        <title>Complete genome of the onion pathogen Enterobacter cloacae EcWSU1.</title>
        <authorList>
            <person name="Humann J.L."/>
            <person name="Wildung M."/>
            <person name="Cheng C.H."/>
            <person name="Lee T."/>
            <person name="Stewart J.E."/>
            <person name="Drew J.C."/>
            <person name="Triplett E.W."/>
            <person name="Main D."/>
            <person name="Schroeder B.K."/>
        </authorList>
    </citation>
    <scope>NUCLEOTIDE SEQUENCE [LARGE SCALE GENOMIC DNA]</scope>
    <source>
        <strain evidence="1 2">EcWSU1</strain>
    </source>
</reference>
<evidence type="ECO:0000313" key="2">
    <source>
        <dbReference type="Proteomes" id="UP000007838"/>
    </source>
</evidence>
<accession>G8LGF5</accession>
<sequence length="36" mass="4246">MHPHYSLSYPSLHYACAQQIMHMYHTQQLVAIGNHH</sequence>
<evidence type="ECO:0000313" key="1">
    <source>
        <dbReference type="EMBL" id="AEW75432.1"/>
    </source>
</evidence>
<protein>
    <submittedName>
        <fullName evidence="1">Uncharacterized protein</fullName>
    </submittedName>
</protein>
<name>G8LGF5_9ENTR</name>
<organism evidence="1 2">
    <name type="scientific">Enterobacter ludwigii</name>
    <dbReference type="NCBI Taxonomy" id="299767"/>
    <lineage>
        <taxon>Bacteria</taxon>
        <taxon>Pseudomonadati</taxon>
        <taxon>Pseudomonadota</taxon>
        <taxon>Gammaproteobacteria</taxon>
        <taxon>Enterobacterales</taxon>
        <taxon>Enterobacteriaceae</taxon>
        <taxon>Enterobacter</taxon>
        <taxon>Enterobacter cloacae complex</taxon>
    </lineage>
</organism>
<dbReference type="EMBL" id="CP002886">
    <property type="protein sequence ID" value="AEW75432.1"/>
    <property type="molecule type" value="Genomic_DNA"/>
</dbReference>
<dbReference type="KEGG" id="eec:EcWSU1_04004"/>
<proteinExistence type="predicted"/>
<dbReference type="AlphaFoldDB" id="G8LGF5"/>
<dbReference type="HOGENOM" id="CLU_3355961_0_0_6"/>
<dbReference type="Proteomes" id="UP000007838">
    <property type="component" value="Chromosome"/>
</dbReference>